<feature type="domain" description="LAA1-like C-terminal TPR repeats" evidence="1">
    <location>
        <begin position="1681"/>
        <end position="1824"/>
    </location>
</feature>
<evidence type="ECO:0000313" key="2">
    <source>
        <dbReference type="EMBL" id="CDR45338.1"/>
    </source>
</evidence>
<dbReference type="InterPro" id="IPR057981">
    <property type="entry name" value="TPR_LAA1-like_C"/>
</dbReference>
<dbReference type="PANTHER" id="PTHR21663">
    <property type="entry name" value="HYPOTHETICAL HEAT DOMAIN-CONTAINING"/>
    <property type="match status" value="1"/>
</dbReference>
<organism evidence="2">
    <name type="scientific">Cyberlindnera fabianii</name>
    <name type="common">Yeast</name>
    <name type="synonym">Hansenula fabianii</name>
    <dbReference type="NCBI Taxonomy" id="36022"/>
    <lineage>
        <taxon>Eukaryota</taxon>
        <taxon>Fungi</taxon>
        <taxon>Dikarya</taxon>
        <taxon>Ascomycota</taxon>
        <taxon>Saccharomycotina</taxon>
        <taxon>Saccharomycetes</taxon>
        <taxon>Phaffomycetales</taxon>
        <taxon>Phaffomycetaceae</taxon>
        <taxon>Cyberlindnera</taxon>
    </lineage>
</organism>
<dbReference type="PhylomeDB" id="A0A061BEF3"/>
<dbReference type="GO" id="GO:0016020">
    <property type="term" value="C:membrane"/>
    <property type="evidence" value="ECO:0007669"/>
    <property type="project" value="TreeGrafter"/>
</dbReference>
<dbReference type="GO" id="GO:0042147">
    <property type="term" value="P:retrograde transport, endosome to Golgi"/>
    <property type="evidence" value="ECO:0007669"/>
    <property type="project" value="TreeGrafter"/>
</dbReference>
<dbReference type="GO" id="GO:0030139">
    <property type="term" value="C:endocytic vesicle"/>
    <property type="evidence" value="ECO:0007669"/>
    <property type="project" value="TreeGrafter"/>
</dbReference>
<accession>A0A061BEF3</accession>
<name>A0A061BEF3_CYBFA</name>
<dbReference type="SUPFAM" id="SSF48371">
    <property type="entry name" value="ARM repeat"/>
    <property type="match status" value="2"/>
</dbReference>
<dbReference type="GO" id="GO:0005794">
    <property type="term" value="C:Golgi apparatus"/>
    <property type="evidence" value="ECO:0007669"/>
    <property type="project" value="TreeGrafter"/>
</dbReference>
<evidence type="ECO:0000259" key="1">
    <source>
        <dbReference type="Pfam" id="PF25808"/>
    </source>
</evidence>
<dbReference type="GO" id="GO:0006897">
    <property type="term" value="P:endocytosis"/>
    <property type="evidence" value="ECO:0007669"/>
    <property type="project" value="TreeGrafter"/>
</dbReference>
<dbReference type="Pfam" id="PF20210">
    <property type="entry name" value="Laa1_Sip1_HTR5"/>
    <property type="match status" value="1"/>
</dbReference>
<gene>
    <name evidence="2" type="ORF">CYFA0S_17e01948g</name>
</gene>
<dbReference type="VEuPathDB" id="FungiDB:BON22_3860"/>
<dbReference type="GO" id="GO:0005829">
    <property type="term" value="C:cytosol"/>
    <property type="evidence" value="ECO:0007669"/>
    <property type="project" value="GOC"/>
</dbReference>
<dbReference type="Pfam" id="PF25808">
    <property type="entry name" value="TPR_LAA1_C"/>
    <property type="match status" value="1"/>
</dbReference>
<protein>
    <submittedName>
        <fullName evidence="2">CYFA0S17e01948g1_1</fullName>
    </submittedName>
</protein>
<dbReference type="EMBL" id="LK052902">
    <property type="protein sequence ID" value="CDR45338.1"/>
    <property type="molecule type" value="Genomic_DNA"/>
</dbReference>
<sequence>MTGSSSVLAQLPGSSNRAHLLLDWHVELHALIAGVPTIDVSAHLKEIEEQINFFHDDKNKEFLDALSQTVCSAIAKNYAALITRSRAGLFDTTNKHVATFTDSKKPQQLRSLSCVVLTALYMSFGYEIVSSIPVLLTTALKAMKKDKNTLQLAQLWYALIRNGGREELNDSLVTKFNKLLKSIDNTEALAALHGSLGGIMSYKSTDIVSFKASHQSIIHNGLRSHMIVRVATAKSIAEACVHLQWSPQTTLELYKDLYLDSNQPAEQIGLLESIVHYTYLSILHDEDFVINNIEVIVFTLLGIYSHERFHAFSLNRKYRTVNHLLYVFRTALALIGESSQANFLEHILMPQIEKNQDLWKITTLLKLAAIIISNASSLSDTRVEKYRITLWKLCLSSDYELQSNAVVVLKEVALKSPSIIKELLETSLHEVVNNGKQQASDKIAIKSHGLALIISNLVCLADKDYVPEILIQEIWDSFTATIKDNKTVSDQNKNNLIVSWIALCGVFTYKDQIYIESLSDEFMTIWDAMDFTSSISTSPISTLEVISHALTAALCYLHTTSSITEVSKFFVESLNKLKTLSCTVKSSPATDSSLSLIKKRCLQIYLVCIDFVKSDNSSVLIQTISNFSDLPDYQVLIKNEAVTPWSKDDGFSNGTSSMLTGQMTDELYIKFKEVQYQDFQAEYSIDRVPVPVGSISSGNVKSWLSEGTWIDELESTLLCAVSTTLEYDFAQPSLGQYSLKNVYSPPVKTAIIDASMEIFITSFSSVSTKIQLSLLETLRTNLLSKSTSASTKIAQAINTSIVLHGALLVTHKDDAQLDVQVGNVLLETLRTLYSTYPSTELLVMNSESIGLVISLCALKEQIPIFIKKIVDDLSSGSRSFNAMILSYIYQYNSSHFSDIMPVLLKLAQDPHPTVHAWSMDSLATIIDKHVAMSTTTAIQVIQIIESCYLDDRYGRFTGSNYSNLNCDADSNTVLAKVLRSVVTSVGPAIKGFDNSTRESVRSMIYGLLWLENNVNSRIEMVKLIQELMIYDLPMVQSLNIVKILKYLIQNNIGRFIGSELMLSLYEERNEPFPMTSSNKLLDLSLDFLSQLVKTSEDKSFISQVEPLVWLSLENEPDSDILNSLVSQWLDATYDLSWFIKLQKLFNASKQQLYFTITRSYKKILEKHTHKKVVVDVKDEEAQSITNKNEEEVKGEAVNWRFKARILELIKQLLSYTHIDTKLYADLGARVSDLIKISFAASTSSAEQLRLLGIRLLGDIISLYASAKDPIYPTMSLLEQQQAQITSALVPAFQHDSSPLLVAEAIKVVAMFVGSGVVKVSKLGRTAKMLTGALEDLTGEDQDEFKVSDVVITSDVGQRRVKLAILNAWAELKSLNDGQNEELDALVDQHLDLLLPLWISALKEFALIRHGNSKNDELFNDCWVNLMDAIGCITENDVSSIQGLLKNDALGFFYMLYSHCIFSLTKNEQRVKILNVFVKILAFKELIKLIYYDEIFHESLEVLERLVVTGAVEERSILLDITQRMFVNYFEVNHEDEFGQNADKLFEILRLNLQSITQLIPNDNETVNHEITPAELQLAKKGLGSVTKMISYFPDMIKLDLFASVLSVVAKVYASSKSEQLVPLVLPTVKEITHDLVLMGDFTITNNFYRTIKPHLTSPTITVISTSILLSTAPKTLRLTTSDIDLIVSSIMKALDSPEGAQLATQSIKSITVAGTTTSDVLLCRLIPRFVSEALNHDDSRLFVELLILVLKSHKCVELYKIIMPTLLEVWDRREQMGEYLHKRMVSLINISPECFKAALGVLDDEQRAKTEKLVKLGEAVTIQKHVEGDEIKLKTFE</sequence>
<dbReference type="InterPro" id="IPR016024">
    <property type="entry name" value="ARM-type_fold"/>
</dbReference>
<reference evidence="2" key="1">
    <citation type="journal article" date="2014" name="Genome Announc.">
        <title>Genome sequence of the yeast Cyberlindnera fabianii (Hansenula fabianii).</title>
        <authorList>
            <person name="Freel K.C."/>
            <person name="Sarilar V."/>
            <person name="Neuveglise C."/>
            <person name="Devillers H."/>
            <person name="Friedrich A."/>
            <person name="Schacherer J."/>
        </authorList>
    </citation>
    <scope>NUCLEOTIDE SEQUENCE</scope>
    <source>
        <strain evidence="2">YJS4271</strain>
    </source>
</reference>
<dbReference type="GO" id="GO:0008104">
    <property type="term" value="P:intracellular protein localization"/>
    <property type="evidence" value="ECO:0007669"/>
    <property type="project" value="TreeGrafter"/>
</dbReference>
<proteinExistence type="predicted"/>
<dbReference type="InterPro" id="IPR040108">
    <property type="entry name" value="Laa1/Sip1/HEATR5"/>
</dbReference>
<dbReference type="InterPro" id="IPR046837">
    <property type="entry name" value="Laa1/Sip1/HEATR5-like_HEAT"/>
</dbReference>
<dbReference type="OrthoDB" id="3980435at2759"/>
<dbReference type="PANTHER" id="PTHR21663:SF0">
    <property type="entry name" value="HEAT REPEAT-CONTAINING PROTEIN 5B"/>
    <property type="match status" value="1"/>
</dbReference>